<evidence type="ECO:0008006" key="2">
    <source>
        <dbReference type="Google" id="ProtNLM"/>
    </source>
</evidence>
<gene>
    <name evidence="1" type="primary">ORF25552</name>
</gene>
<feature type="non-terminal residue" evidence="1">
    <location>
        <position position="1"/>
    </location>
</feature>
<reference evidence="1" key="1">
    <citation type="submission" date="2014-12" db="EMBL/GenBank/DDBJ databases">
        <title>Insight into the proteome of Arion vulgaris.</title>
        <authorList>
            <person name="Aradska J."/>
            <person name="Bulat T."/>
            <person name="Smidak R."/>
            <person name="Sarate P."/>
            <person name="Gangsoo J."/>
            <person name="Sialana F."/>
            <person name="Bilban M."/>
            <person name="Lubec G."/>
        </authorList>
    </citation>
    <scope>NUCLEOTIDE SEQUENCE</scope>
    <source>
        <tissue evidence="1">Skin</tissue>
    </source>
</reference>
<dbReference type="InterPro" id="IPR036412">
    <property type="entry name" value="HAD-like_sf"/>
</dbReference>
<dbReference type="GO" id="GO:0140326">
    <property type="term" value="F:ATPase-coupled intramembrane lipid transporter activity"/>
    <property type="evidence" value="ECO:0007669"/>
    <property type="project" value="TreeGrafter"/>
</dbReference>
<dbReference type="EMBL" id="HACG01008719">
    <property type="protein sequence ID" value="CEK55584.1"/>
    <property type="molecule type" value="Transcribed_RNA"/>
</dbReference>
<organism evidence="1">
    <name type="scientific">Arion vulgaris</name>
    <dbReference type="NCBI Taxonomy" id="1028688"/>
    <lineage>
        <taxon>Eukaryota</taxon>
        <taxon>Metazoa</taxon>
        <taxon>Spiralia</taxon>
        <taxon>Lophotrochozoa</taxon>
        <taxon>Mollusca</taxon>
        <taxon>Gastropoda</taxon>
        <taxon>Heterobranchia</taxon>
        <taxon>Euthyneura</taxon>
        <taxon>Panpulmonata</taxon>
        <taxon>Eupulmonata</taxon>
        <taxon>Stylommatophora</taxon>
        <taxon>Helicina</taxon>
        <taxon>Arionoidea</taxon>
        <taxon>Arionidae</taxon>
        <taxon>Arion</taxon>
    </lineage>
</organism>
<accession>A0A0B6YHF5</accession>
<dbReference type="PANTHER" id="PTHR24092">
    <property type="entry name" value="PROBABLE PHOSPHOLIPID-TRANSPORTING ATPASE"/>
    <property type="match status" value="1"/>
</dbReference>
<feature type="non-terminal residue" evidence="1">
    <location>
        <position position="108"/>
    </location>
</feature>
<dbReference type="SUPFAM" id="SSF56784">
    <property type="entry name" value="HAD-like"/>
    <property type="match status" value="1"/>
</dbReference>
<dbReference type="GO" id="GO:0005886">
    <property type="term" value="C:plasma membrane"/>
    <property type="evidence" value="ECO:0007669"/>
    <property type="project" value="TreeGrafter"/>
</dbReference>
<sequence length="108" mass="11672">ILSDVYHETGELNATGSQVSLFTRSVLSVRSLSQERDLKKYSVVIDGTTLAFATSPALERLFLSVCKHSQSVVCCRATPIQKATVVKLVRDSLKKMTLAIGDGANDVS</sequence>
<dbReference type="AlphaFoldDB" id="A0A0B6YHF5"/>
<dbReference type="GO" id="GO:0045332">
    <property type="term" value="P:phospholipid translocation"/>
    <property type="evidence" value="ECO:0007669"/>
    <property type="project" value="TreeGrafter"/>
</dbReference>
<name>A0A0B6YHF5_9EUPU</name>
<proteinExistence type="predicted"/>
<dbReference type="Gene3D" id="3.40.50.1000">
    <property type="entry name" value="HAD superfamily/HAD-like"/>
    <property type="match status" value="1"/>
</dbReference>
<protein>
    <recommendedName>
        <fullName evidence="2">P-type ATPase C-terminal domain-containing protein</fullName>
    </recommendedName>
</protein>
<dbReference type="InterPro" id="IPR023214">
    <property type="entry name" value="HAD_sf"/>
</dbReference>
<evidence type="ECO:0000313" key="1">
    <source>
        <dbReference type="EMBL" id="CEK55584.1"/>
    </source>
</evidence>